<sequence length="322" mass="35864">MLTSTPHALRSDRPSGPLQATVMRAELAAMIDRATATDGAHETVIPRLALARASQMQKPVRAMHEPAFCVLAQGSKRVLLGDEVYVYDSSQYLVVSQNLPVSGQVIDASPEAPYLGLRLNFDPKDIAALGLELKLGEQVQRRASERGIFTGELSATLLDPLLRLVKLLDTPEDVPALAPLITREILYRLLKSPDGWRLAQMALVDSHSQRIAQAISLLSQRYQEPLRVEDIADAVHMSVSSLHLHFKAVTAMSPLQFQKQLRLQESRRIMMSEHVDAATAGHRVGYESQSQFNREYSRFFGMPPARDVKRLRELQLGARTNN</sequence>
<dbReference type="PROSITE" id="PS01124">
    <property type="entry name" value="HTH_ARAC_FAMILY_2"/>
    <property type="match status" value="1"/>
</dbReference>
<dbReference type="SMART" id="SM00342">
    <property type="entry name" value="HTH_ARAC"/>
    <property type="match status" value="1"/>
</dbReference>
<keyword evidence="2" id="KW-0804">Transcription</keyword>
<protein>
    <submittedName>
        <fullName evidence="4">AraC family transcriptional regulator</fullName>
    </submittedName>
</protein>
<organism evidence="4 5">
    <name type="scientific">Variovorax ureilyticus</name>
    <dbReference type="NCBI Taxonomy" id="1836198"/>
    <lineage>
        <taxon>Bacteria</taxon>
        <taxon>Pseudomonadati</taxon>
        <taxon>Pseudomonadota</taxon>
        <taxon>Betaproteobacteria</taxon>
        <taxon>Burkholderiales</taxon>
        <taxon>Comamonadaceae</taxon>
        <taxon>Variovorax</taxon>
    </lineage>
</organism>
<dbReference type="PANTHER" id="PTHR43436:SF1">
    <property type="entry name" value="TRANSCRIPTIONAL REGULATORY PROTEIN"/>
    <property type="match status" value="1"/>
</dbReference>
<dbReference type="SUPFAM" id="SSF46689">
    <property type="entry name" value="Homeodomain-like"/>
    <property type="match status" value="2"/>
</dbReference>
<name>A0ABU8VFF6_9BURK</name>
<dbReference type="PANTHER" id="PTHR43436">
    <property type="entry name" value="ARAC-FAMILY TRANSCRIPTIONAL REGULATOR"/>
    <property type="match status" value="1"/>
</dbReference>
<proteinExistence type="predicted"/>
<dbReference type="Gene3D" id="1.10.10.60">
    <property type="entry name" value="Homeodomain-like"/>
    <property type="match status" value="1"/>
</dbReference>
<comment type="caution">
    <text evidence="4">The sequence shown here is derived from an EMBL/GenBank/DDBJ whole genome shotgun (WGS) entry which is preliminary data.</text>
</comment>
<evidence type="ECO:0000259" key="3">
    <source>
        <dbReference type="PROSITE" id="PS01124"/>
    </source>
</evidence>
<reference evidence="4 5" key="1">
    <citation type="submission" date="2024-03" db="EMBL/GenBank/DDBJ databases">
        <title>Novel species of the genus Variovorax.</title>
        <authorList>
            <person name="Liu Q."/>
            <person name="Xin Y.-H."/>
        </authorList>
    </citation>
    <scope>NUCLEOTIDE SEQUENCE [LARGE SCALE GENOMIC DNA]</scope>
    <source>
        <strain evidence="4 5">KACC 18899</strain>
    </source>
</reference>
<evidence type="ECO:0000256" key="1">
    <source>
        <dbReference type="ARBA" id="ARBA00023015"/>
    </source>
</evidence>
<gene>
    <name evidence="4" type="ORF">WKW77_11380</name>
</gene>
<dbReference type="EMBL" id="JBBKZU010000004">
    <property type="protein sequence ID" value="MEJ8811669.1"/>
    <property type="molecule type" value="Genomic_DNA"/>
</dbReference>
<accession>A0ABU8VFF6</accession>
<dbReference type="Pfam" id="PF12833">
    <property type="entry name" value="HTH_18"/>
    <property type="match status" value="1"/>
</dbReference>
<dbReference type="Pfam" id="PF06719">
    <property type="entry name" value="AraC_N"/>
    <property type="match status" value="1"/>
</dbReference>
<evidence type="ECO:0000313" key="5">
    <source>
        <dbReference type="Proteomes" id="UP001365846"/>
    </source>
</evidence>
<dbReference type="RefSeq" id="WP_340356943.1">
    <property type="nucleotide sequence ID" value="NZ_JBBKZU010000004.1"/>
</dbReference>
<dbReference type="InterPro" id="IPR018060">
    <property type="entry name" value="HTH_AraC"/>
</dbReference>
<keyword evidence="5" id="KW-1185">Reference proteome</keyword>
<evidence type="ECO:0000313" key="4">
    <source>
        <dbReference type="EMBL" id="MEJ8811669.1"/>
    </source>
</evidence>
<dbReference type="InterPro" id="IPR009057">
    <property type="entry name" value="Homeodomain-like_sf"/>
</dbReference>
<feature type="domain" description="HTH araC/xylS-type" evidence="3">
    <location>
        <begin position="212"/>
        <end position="310"/>
    </location>
</feature>
<dbReference type="Proteomes" id="UP001365846">
    <property type="component" value="Unassembled WGS sequence"/>
</dbReference>
<keyword evidence="1" id="KW-0805">Transcription regulation</keyword>
<dbReference type="InterPro" id="IPR009594">
    <property type="entry name" value="Tscrpt_reg_HTH_AraC_N"/>
</dbReference>
<evidence type="ECO:0000256" key="2">
    <source>
        <dbReference type="ARBA" id="ARBA00023163"/>
    </source>
</evidence>